<keyword evidence="1" id="KW-0472">Membrane</keyword>
<evidence type="ECO:0000313" key="3">
    <source>
        <dbReference type="Proteomes" id="UP000683925"/>
    </source>
</evidence>
<gene>
    <name evidence="2" type="ORF">POCTA_138.1.T1590006</name>
</gene>
<feature type="transmembrane region" description="Helical" evidence="1">
    <location>
        <begin position="21"/>
        <end position="41"/>
    </location>
</feature>
<sequence length="80" mass="9405">MILKSIQKAQNQNKLGYQAKLIQLIFLILIVFQCYGITIYYEKKCSNSIINFFLKIKTKPLITLLIFTKDFNIITNTEQQ</sequence>
<accession>A0A8S1YE20</accession>
<evidence type="ECO:0000256" key="1">
    <source>
        <dbReference type="SAM" id="Phobius"/>
    </source>
</evidence>
<keyword evidence="1" id="KW-0812">Transmembrane</keyword>
<name>A0A8S1YE20_PAROT</name>
<dbReference type="EMBL" id="CAJJDP010000161">
    <property type="protein sequence ID" value="CAD8212716.1"/>
    <property type="molecule type" value="Genomic_DNA"/>
</dbReference>
<organism evidence="2 3">
    <name type="scientific">Paramecium octaurelia</name>
    <dbReference type="NCBI Taxonomy" id="43137"/>
    <lineage>
        <taxon>Eukaryota</taxon>
        <taxon>Sar</taxon>
        <taxon>Alveolata</taxon>
        <taxon>Ciliophora</taxon>
        <taxon>Intramacronucleata</taxon>
        <taxon>Oligohymenophorea</taxon>
        <taxon>Peniculida</taxon>
        <taxon>Parameciidae</taxon>
        <taxon>Paramecium</taxon>
    </lineage>
</organism>
<evidence type="ECO:0000313" key="2">
    <source>
        <dbReference type="EMBL" id="CAD8212716.1"/>
    </source>
</evidence>
<keyword evidence="1" id="KW-1133">Transmembrane helix</keyword>
<dbReference type="AlphaFoldDB" id="A0A8S1YE20"/>
<reference evidence="2" key="1">
    <citation type="submission" date="2021-01" db="EMBL/GenBank/DDBJ databases">
        <authorList>
            <consortium name="Genoscope - CEA"/>
            <person name="William W."/>
        </authorList>
    </citation>
    <scope>NUCLEOTIDE SEQUENCE</scope>
</reference>
<comment type="caution">
    <text evidence="2">The sequence shown here is derived from an EMBL/GenBank/DDBJ whole genome shotgun (WGS) entry which is preliminary data.</text>
</comment>
<protein>
    <recommendedName>
        <fullName evidence="4">Transmembrane protein</fullName>
    </recommendedName>
</protein>
<dbReference type="Proteomes" id="UP000683925">
    <property type="component" value="Unassembled WGS sequence"/>
</dbReference>
<proteinExistence type="predicted"/>
<keyword evidence="3" id="KW-1185">Reference proteome</keyword>
<evidence type="ECO:0008006" key="4">
    <source>
        <dbReference type="Google" id="ProtNLM"/>
    </source>
</evidence>